<dbReference type="GO" id="GO:0016887">
    <property type="term" value="F:ATP hydrolysis activity"/>
    <property type="evidence" value="ECO:0007669"/>
    <property type="project" value="TreeGrafter"/>
</dbReference>
<dbReference type="InterPro" id="IPR050625">
    <property type="entry name" value="ParA/MinD_ATPase"/>
</dbReference>
<dbReference type="InterPro" id="IPR027417">
    <property type="entry name" value="P-loop_NTPase"/>
</dbReference>
<dbReference type="PANTHER" id="PTHR43384:SF4">
    <property type="entry name" value="CELLULOSE BIOSYNTHESIS PROTEIN BCSQ-RELATED"/>
    <property type="match status" value="1"/>
</dbReference>
<evidence type="ECO:0000256" key="1">
    <source>
        <dbReference type="ARBA" id="ARBA00022741"/>
    </source>
</evidence>
<comment type="caution">
    <text evidence="3">The sequence shown here is derived from an EMBL/GenBank/DDBJ whole genome shotgun (WGS) entry which is preliminary data.</text>
</comment>
<proteinExistence type="predicted"/>
<dbReference type="InterPro" id="IPR033875">
    <property type="entry name" value="FlhG"/>
</dbReference>
<gene>
    <name evidence="3" type="ORF">SAMN02787113_01053</name>
</gene>
<keyword evidence="3" id="KW-0969">Cilium</keyword>
<dbReference type="InterPro" id="IPR033756">
    <property type="entry name" value="YlxH/NBP35"/>
</dbReference>
<evidence type="ECO:0000313" key="3">
    <source>
        <dbReference type="EMBL" id="SEQ08268.1"/>
    </source>
</evidence>
<name>A0A1H9D638_9BACI</name>
<dbReference type="GO" id="GO:0005524">
    <property type="term" value="F:ATP binding"/>
    <property type="evidence" value="ECO:0007669"/>
    <property type="project" value="UniProtKB-KW"/>
</dbReference>
<dbReference type="CDD" id="cd02038">
    <property type="entry name" value="FlhG-like"/>
    <property type="match status" value="1"/>
</dbReference>
<protein>
    <submittedName>
        <fullName evidence="3">Flagellar biosynthesis protein FlhG</fullName>
    </submittedName>
</protein>
<dbReference type="Proteomes" id="UP000199410">
    <property type="component" value="Unassembled WGS sequence"/>
</dbReference>
<evidence type="ECO:0000313" key="4">
    <source>
        <dbReference type="Proteomes" id="UP000199410"/>
    </source>
</evidence>
<evidence type="ECO:0000256" key="2">
    <source>
        <dbReference type="ARBA" id="ARBA00022840"/>
    </source>
</evidence>
<dbReference type="PANTHER" id="PTHR43384">
    <property type="entry name" value="SEPTUM SITE-DETERMINING PROTEIN MIND HOMOLOG, CHLOROPLASTIC-RELATED"/>
    <property type="match status" value="1"/>
</dbReference>
<dbReference type="InterPro" id="IPR025501">
    <property type="entry name" value="MinD_FleN"/>
</dbReference>
<keyword evidence="2" id="KW-0067">ATP-binding</keyword>
<keyword evidence="1" id="KW-0547">Nucleotide-binding</keyword>
<keyword evidence="3" id="KW-0282">Flagellum</keyword>
<dbReference type="RefSeq" id="WP_089985332.1">
    <property type="nucleotide sequence ID" value="NZ_FMVP01000003.1"/>
</dbReference>
<dbReference type="Pfam" id="PF10609">
    <property type="entry name" value="ParA"/>
    <property type="match status" value="1"/>
</dbReference>
<dbReference type="GO" id="GO:0009898">
    <property type="term" value="C:cytoplasmic side of plasma membrane"/>
    <property type="evidence" value="ECO:0007669"/>
    <property type="project" value="TreeGrafter"/>
</dbReference>
<dbReference type="GO" id="GO:0051782">
    <property type="term" value="P:negative regulation of cell division"/>
    <property type="evidence" value="ECO:0007669"/>
    <property type="project" value="TreeGrafter"/>
</dbReference>
<dbReference type="SUPFAM" id="SSF52540">
    <property type="entry name" value="P-loop containing nucleoside triphosphate hydrolases"/>
    <property type="match status" value="1"/>
</dbReference>
<dbReference type="AlphaFoldDB" id="A0A1H9D638"/>
<keyword evidence="3" id="KW-0966">Cell projection</keyword>
<dbReference type="EMBL" id="FOEL01000003">
    <property type="protein sequence ID" value="SEQ08268.1"/>
    <property type="molecule type" value="Genomic_DNA"/>
</dbReference>
<dbReference type="Gene3D" id="3.40.50.300">
    <property type="entry name" value="P-loop containing nucleotide triphosphate hydrolases"/>
    <property type="match status" value="1"/>
</dbReference>
<dbReference type="PIRSF" id="PIRSF003092">
    <property type="entry name" value="MinD"/>
    <property type="match status" value="1"/>
</dbReference>
<sequence>MRDQAETLRLKMMRQQGDLGRAIAVVSGKGGVGKSNFTMNFALSLAQKGKKVVIVDMDIGMGNIHILIGKNASNSLKDYLEGNKLLHELIFEGPHGLRYISGGSGMTNIFNWSEMMFEQLIHAFEQLQKNYDYILFDMGAGATNWSLDLLTSVDEIIVISTAEPTAITDAYSMMKYIHMRDADKQFYVLCNRAFSKEEGIETNERLKLAMKRFLDKEVTILGSLPEDSIVRKAVREQVPFSLAYPDALISKTLQLIVIRFMEHRVEEIHAHDQTAKKFLTKLRSIFSKGRD</sequence>
<organism evidence="3 4">
    <name type="scientific">Lysinibacillus fusiformis</name>
    <dbReference type="NCBI Taxonomy" id="28031"/>
    <lineage>
        <taxon>Bacteria</taxon>
        <taxon>Bacillati</taxon>
        <taxon>Bacillota</taxon>
        <taxon>Bacilli</taxon>
        <taxon>Bacillales</taxon>
        <taxon>Bacillaceae</taxon>
        <taxon>Lysinibacillus</taxon>
    </lineage>
</organism>
<dbReference type="GO" id="GO:0005829">
    <property type="term" value="C:cytosol"/>
    <property type="evidence" value="ECO:0007669"/>
    <property type="project" value="TreeGrafter"/>
</dbReference>
<reference evidence="3 4" key="1">
    <citation type="submission" date="2016-10" db="EMBL/GenBank/DDBJ databases">
        <authorList>
            <person name="Varghese N."/>
            <person name="Submissions S."/>
        </authorList>
    </citation>
    <scope>NUCLEOTIDE SEQUENCE [LARGE SCALE GENOMIC DNA]</scope>
    <source>
        <strain evidence="3 4">TC-13</strain>
    </source>
</reference>
<accession>A0A1H9D638</accession>